<feature type="region of interest" description="Disordered" evidence="7">
    <location>
        <begin position="509"/>
        <end position="651"/>
    </location>
</feature>
<feature type="compositionally biased region" description="Pro residues" evidence="7">
    <location>
        <begin position="134"/>
        <end position="148"/>
    </location>
</feature>
<keyword evidence="4 8" id="KW-1133">Transmembrane helix</keyword>
<keyword evidence="3 8" id="KW-0812">Transmembrane</keyword>
<evidence type="ECO:0000256" key="5">
    <source>
        <dbReference type="ARBA" id="ARBA00023136"/>
    </source>
</evidence>
<dbReference type="PROSITE" id="PS50002">
    <property type="entry name" value="SH3"/>
    <property type="match status" value="1"/>
</dbReference>
<feature type="region of interest" description="Disordered" evidence="7">
    <location>
        <begin position="283"/>
        <end position="371"/>
    </location>
</feature>
<dbReference type="SMART" id="SM00326">
    <property type="entry name" value="SH3"/>
    <property type="match status" value="1"/>
</dbReference>
<feature type="region of interest" description="Disordered" evidence="7">
    <location>
        <begin position="113"/>
        <end position="172"/>
    </location>
</feature>
<feature type="compositionally biased region" description="Low complexity" evidence="7">
    <location>
        <begin position="33"/>
        <end position="43"/>
    </location>
</feature>
<evidence type="ECO:0000313" key="10">
    <source>
        <dbReference type="EMBL" id="KAH0965568.1"/>
    </source>
</evidence>
<keyword evidence="2 6" id="KW-0728">SH3 domain</keyword>
<evidence type="ECO:0000256" key="6">
    <source>
        <dbReference type="PROSITE-ProRule" id="PRU00192"/>
    </source>
</evidence>
<dbReference type="CDD" id="cd11854">
    <property type="entry name" value="SH3_Fus1p"/>
    <property type="match status" value="1"/>
</dbReference>
<evidence type="ECO:0000256" key="1">
    <source>
        <dbReference type="ARBA" id="ARBA00004167"/>
    </source>
</evidence>
<dbReference type="Gene3D" id="2.30.30.40">
    <property type="entry name" value="SH3 Domains"/>
    <property type="match status" value="1"/>
</dbReference>
<gene>
    <name evidence="10" type="ORF">HRG_03584</name>
</gene>
<reference evidence="10" key="1">
    <citation type="submission" date="2021-09" db="EMBL/GenBank/DDBJ databases">
        <title>A high-quality genome of the endoparasitic fungus Hirsutella rhossiliensis with a comparison of Hirsutella genomes reveals transposable elements contributing to genome size variation.</title>
        <authorList>
            <person name="Lin R."/>
            <person name="Jiao Y."/>
            <person name="Sun X."/>
            <person name="Ling J."/>
            <person name="Xie B."/>
            <person name="Cheng X."/>
        </authorList>
    </citation>
    <scope>NUCLEOTIDE SEQUENCE</scope>
    <source>
        <strain evidence="10">HR02</strain>
    </source>
</reference>
<evidence type="ECO:0000256" key="8">
    <source>
        <dbReference type="SAM" id="Phobius"/>
    </source>
</evidence>
<feature type="compositionally biased region" description="Low complexity" evidence="7">
    <location>
        <begin position="159"/>
        <end position="172"/>
    </location>
</feature>
<evidence type="ECO:0000256" key="2">
    <source>
        <dbReference type="ARBA" id="ARBA00022443"/>
    </source>
</evidence>
<evidence type="ECO:0000313" key="11">
    <source>
        <dbReference type="Proteomes" id="UP000824596"/>
    </source>
</evidence>
<feature type="compositionally biased region" description="Polar residues" evidence="7">
    <location>
        <begin position="124"/>
        <end position="133"/>
    </location>
</feature>
<dbReference type="SUPFAM" id="SSF50044">
    <property type="entry name" value="SH3-domain"/>
    <property type="match status" value="1"/>
</dbReference>
<dbReference type="GO" id="GO:0071944">
    <property type="term" value="C:cell periphery"/>
    <property type="evidence" value="ECO:0007669"/>
    <property type="project" value="UniProtKB-ARBA"/>
</dbReference>
<feature type="region of interest" description="Disordered" evidence="7">
    <location>
        <begin position="27"/>
        <end position="85"/>
    </location>
</feature>
<dbReference type="InterPro" id="IPR035521">
    <property type="entry name" value="Fus1_SH3"/>
</dbReference>
<accession>A0A9P8SJR3</accession>
<organism evidence="10 11">
    <name type="scientific">Hirsutella rhossiliensis</name>
    <dbReference type="NCBI Taxonomy" id="111463"/>
    <lineage>
        <taxon>Eukaryota</taxon>
        <taxon>Fungi</taxon>
        <taxon>Dikarya</taxon>
        <taxon>Ascomycota</taxon>
        <taxon>Pezizomycotina</taxon>
        <taxon>Sordariomycetes</taxon>
        <taxon>Hypocreomycetidae</taxon>
        <taxon>Hypocreales</taxon>
        <taxon>Ophiocordycipitaceae</taxon>
        <taxon>Hirsutella</taxon>
    </lineage>
</organism>
<name>A0A9P8SJR3_9HYPO</name>
<dbReference type="PANTHER" id="PTHR15549:SF30">
    <property type="entry name" value="MID2 DOMAIN-CONTAINING PROTEIN"/>
    <property type="match status" value="1"/>
</dbReference>
<dbReference type="AlphaFoldDB" id="A0A9P8SJR3"/>
<dbReference type="PANTHER" id="PTHR15549">
    <property type="entry name" value="PAIRED IMMUNOGLOBULIN-LIKE TYPE 2 RECEPTOR"/>
    <property type="match status" value="1"/>
</dbReference>
<sequence>MPHKHRRHHLGDIIDWFIRMNLFTTDASDLDSPDSNNTDNNNSRVRDDDDDLQQEGDAQRSRAVDDSNMAQRPGSHRAPEADVGSDDVATVVQTVFKTLAPTFQGPIAGYSTLFDDDDVPPPTASQRALSPVQTPSPSPSPAPSPAPTPASVDSKGPESSDQSSSARVSASSTRSFSNTFQAVLGNPATDPTSVPIMTDRIGLLPSASRPSASASTADLSMNRKESAAADSGSSAGVKTGIAFGVLGGVLAVVLLAYFLFNRRRKQAAARIRLDDGDEKFQPGFSAGSSPFEAPSMRGDPKAPRISLRPVGQFTPVGTAWDRPATSRSTNTANPFGIQAERVPSTIVEEQSMRSNSTSPATLFEAPRAPGSSFSQDALKINGRTMAAGAALGVATGLSRKTSMRKDGSSNVDLTLPRRNIWASPPSPAETEFSVSSVPAGSAPLATNGAVAIEAAGGPANSGVHRVELEFKPTLEDEMELRVGELVRLLHEYDDGWCLVIRLNRSQQGVVPRTCLSSRPVKPRLPPGAFRPGPPVNPSGQARGPGSLNGSRPVASESSRLRLVQSSGSTSPTSTNRRAQSPRPRQQGALSSRPQSPGGARLVTPPQPGPPPPGPPPSGPPPPGSVGRKPVPGQNLGSRSNWLKEPRPWATE</sequence>
<comment type="subcellular location">
    <subcellularLocation>
        <location evidence="1">Membrane</location>
        <topology evidence="1">Single-pass membrane protein</topology>
    </subcellularLocation>
</comment>
<dbReference type="InterPro" id="IPR001452">
    <property type="entry name" value="SH3_domain"/>
</dbReference>
<evidence type="ECO:0000256" key="3">
    <source>
        <dbReference type="ARBA" id="ARBA00022692"/>
    </source>
</evidence>
<dbReference type="OrthoDB" id="5340910at2759"/>
<protein>
    <submittedName>
        <fullName evidence="10">Variant SH3 domain-containing protein</fullName>
    </submittedName>
</protein>
<feature type="compositionally biased region" description="Basic and acidic residues" evidence="7">
    <location>
        <begin position="641"/>
        <end position="651"/>
    </location>
</feature>
<evidence type="ECO:0000259" key="9">
    <source>
        <dbReference type="PROSITE" id="PS50002"/>
    </source>
</evidence>
<comment type="caution">
    <text evidence="10">The sequence shown here is derived from an EMBL/GenBank/DDBJ whole genome shotgun (WGS) entry which is preliminary data.</text>
</comment>
<feature type="compositionally biased region" description="Pro residues" evidence="7">
    <location>
        <begin position="604"/>
        <end position="623"/>
    </location>
</feature>
<evidence type="ECO:0000256" key="7">
    <source>
        <dbReference type="SAM" id="MobiDB-lite"/>
    </source>
</evidence>
<dbReference type="RefSeq" id="XP_044723081.1">
    <property type="nucleotide sequence ID" value="XM_044862055.1"/>
</dbReference>
<feature type="compositionally biased region" description="Polar residues" evidence="7">
    <location>
        <begin position="563"/>
        <end position="578"/>
    </location>
</feature>
<feature type="domain" description="SH3" evidence="9">
    <location>
        <begin position="459"/>
        <end position="520"/>
    </location>
</feature>
<dbReference type="GeneID" id="68352713"/>
<evidence type="ECO:0000256" key="4">
    <source>
        <dbReference type="ARBA" id="ARBA00022989"/>
    </source>
</evidence>
<dbReference type="EMBL" id="JAIZPD010000003">
    <property type="protein sequence ID" value="KAH0965568.1"/>
    <property type="molecule type" value="Genomic_DNA"/>
</dbReference>
<dbReference type="Pfam" id="PF14604">
    <property type="entry name" value="SH3_9"/>
    <property type="match status" value="1"/>
</dbReference>
<dbReference type="GO" id="GO:0016020">
    <property type="term" value="C:membrane"/>
    <property type="evidence" value="ECO:0007669"/>
    <property type="project" value="UniProtKB-SubCell"/>
</dbReference>
<dbReference type="InterPro" id="IPR051694">
    <property type="entry name" value="Immunoregulatory_rcpt-like"/>
</dbReference>
<feature type="transmembrane region" description="Helical" evidence="8">
    <location>
        <begin position="241"/>
        <end position="260"/>
    </location>
</feature>
<dbReference type="InterPro" id="IPR036028">
    <property type="entry name" value="SH3-like_dom_sf"/>
</dbReference>
<keyword evidence="5 8" id="KW-0472">Membrane</keyword>
<dbReference type="Proteomes" id="UP000824596">
    <property type="component" value="Unassembled WGS sequence"/>
</dbReference>
<proteinExistence type="predicted"/>
<keyword evidence="11" id="KW-1185">Reference proteome</keyword>